<feature type="compositionally biased region" description="Basic and acidic residues" evidence="1">
    <location>
        <begin position="315"/>
        <end position="341"/>
    </location>
</feature>
<organism evidence="3">
    <name type="scientific">Heterosigma akashiwo</name>
    <name type="common">Chromophytic alga</name>
    <name type="synonym">Heterosigma carterae</name>
    <dbReference type="NCBI Taxonomy" id="2829"/>
    <lineage>
        <taxon>Eukaryota</taxon>
        <taxon>Sar</taxon>
        <taxon>Stramenopiles</taxon>
        <taxon>Ochrophyta</taxon>
        <taxon>Raphidophyceae</taxon>
        <taxon>Chattonellales</taxon>
        <taxon>Chattonellaceae</taxon>
        <taxon>Heterosigma</taxon>
    </lineage>
</organism>
<gene>
    <name evidence="3" type="ORF">HAKA00212_LOCUS1631</name>
</gene>
<accession>A0A6V1NJ53</accession>
<dbReference type="Gene3D" id="3.40.109.10">
    <property type="entry name" value="NADH Oxidase"/>
    <property type="match status" value="1"/>
</dbReference>
<dbReference type="PANTHER" id="PTHR43543">
    <property type="entry name" value="MALONIC SEMIALDEHYDE REDUCTASE RUTE-RELATED"/>
    <property type="match status" value="1"/>
</dbReference>
<name>A0A6V1NJ53_HETAK</name>
<dbReference type="InterPro" id="IPR029479">
    <property type="entry name" value="Nitroreductase"/>
</dbReference>
<feature type="domain" description="Nitroreductase" evidence="2">
    <location>
        <begin position="81"/>
        <end position="283"/>
    </location>
</feature>
<evidence type="ECO:0000256" key="1">
    <source>
        <dbReference type="SAM" id="MobiDB-lite"/>
    </source>
</evidence>
<reference evidence="3" key="1">
    <citation type="submission" date="2021-01" db="EMBL/GenBank/DDBJ databases">
        <authorList>
            <person name="Corre E."/>
            <person name="Pelletier E."/>
            <person name="Niang G."/>
            <person name="Scheremetjew M."/>
            <person name="Finn R."/>
            <person name="Kale V."/>
            <person name="Holt S."/>
            <person name="Cochrane G."/>
            <person name="Meng A."/>
            <person name="Brown T."/>
            <person name="Cohen L."/>
        </authorList>
    </citation>
    <scope>NUCLEOTIDE SEQUENCE</scope>
    <source>
        <strain evidence="3">CCMP3107</strain>
    </source>
</reference>
<dbReference type="PANTHER" id="PTHR43543:SF1">
    <property type="entry name" value="MALONIC SEMIALDEHYDE REDUCTASE RUTE-RELATED"/>
    <property type="match status" value="1"/>
</dbReference>
<feature type="region of interest" description="Disordered" evidence="1">
    <location>
        <begin position="315"/>
        <end position="349"/>
    </location>
</feature>
<dbReference type="InterPro" id="IPR000415">
    <property type="entry name" value="Nitroreductase-like"/>
</dbReference>
<dbReference type="Pfam" id="PF00881">
    <property type="entry name" value="Nitroreductase"/>
    <property type="match status" value="1"/>
</dbReference>
<dbReference type="GO" id="GO:0016491">
    <property type="term" value="F:oxidoreductase activity"/>
    <property type="evidence" value="ECO:0007669"/>
    <property type="project" value="InterPro"/>
</dbReference>
<dbReference type="PROSITE" id="PS51257">
    <property type="entry name" value="PROKAR_LIPOPROTEIN"/>
    <property type="match status" value="1"/>
</dbReference>
<protein>
    <recommendedName>
        <fullName evidence="2">Nitroreductase domain-containing protein</fullName>
    </recommendedName>
</protein>
<sequence length="349" mass="38784">MKLIAPYILYLALAGPFLFSCSLSFCVRPNQLGFRASNYPGTRTSAPVIRSMAEQPEPSGPNTDQPSPSKYLVEPFREVVMGRRSVRKFLPNPIPDETMDHIIDLTQRAPSGFNVQPYVIVLVKSEETKRALADAMLGASNKRRVLEAPVTAVFASDLENLRHVRRVEGLLRAQGLPKAAVDLARPGLTIFSGGHRALLRLPSLIVRKLAFRPVSLITASPKVSTPETWAVKNTMLAVQNYMLASVAYGLNTAPMEGYDARRVRRALKLPRRFTVPLVVATGYPGDLDEEAAPSARWPRDRVVFSDRFDRREYKRWGRRPYEAEEEKKGGNEEHSGAEAAKEGGSGQQE</sequence>
<dbReference type="SUPFAM" id="SSF55469">
    <property type="entry name" value="FMN-dependent nitroreductase-like"/>
    <property type="match status" value="1"/>
</dbReference>
<proteinExistence type="predicted"/>
<evidence type="ECO:0000259" key="2">
    <source>
        <dbReference type="Pfam" id="PF00881"/>
    </source>
</evidence>
<dbReference type="EMBL" id="HBIU01004415">
    <property type="protein sequence ID" value="CAE0622968.1"/>
    <property type="molecule type" value="Transcribed_RNA"/>
</dbReference>
<dbReference type="InterPro" id="IPR050461">
    <property type="entry name" value="Nitroreductase_HadB/RutE"/>
</dbReference>
<dbReference type="AlphaFoldDB" id="A0A6V1NJ53"/>
<evidence type="ECO:0000313" key="3">
    <source>
        <dbReference type="EMBL" id="CAE0622968.1"/>
    </source>
</evidence>